<proteinExistence type="predicted"/>
<sequence>MSSAAIPSTAMKWAFVSTLGFPPERTGGAQQSVMALCRALQATGDTTAIACAHQEWTPPGLLSRRPLIRYLVPNAPSRRQHDGVDQWRFRRFDETGWDAWAVAIRRWLARFAPDVVVVDAGLTRDIAALLASDYRTLVSLRDVEFQAQSRLASPTPFPSNATYFANSEFTAGRFREAFDLPCAVIHPAVEQRQFVRTAPDEGERILFINPDPRKGWALTLELIRQLPQFDFRIQESWPLSSETHAAVQAEISKHPNAVFHPTVADVRDAFQDARCLIVPSNWEEAWGRVVTEAQIYGIPVVAREIGGLPESVGDGGLVLPVDTDVRGWADAITSVMTDDGLRDDLIRRGKTHVDTHLASPAAQVRQLRDLAGVSNSPLC</sequence>
<dbReference type="PANTHER" id="PTHR12526">
    <property type="entry name" value="GLYCOSYLTRANSFERASE"/>
    <property type="match status" value="1"/>
</dbReference>
<feature type="domain" description="Glycosyl transferase family 1" evidence="3">
    <location>
        <begin position="214"/>
        <end position="351"/>
    </location>
</feature>
<dbReference type="Gene3D" id="3.40.50.2000">
    <property type="entry name" value="Glycogen Phosphorylase B"/>
    <property type="match status" value="2"/>
</dbReference>
<dbReference type="SUPFAM" id="SSF53756">
    <property type="entry name" value="UDP-Glycosyltransferase/glycogen phosphorylase"/>
    <property type="match status" value="1"/>
</dbReference>
<name>A0ABY1Q518_9BACT</name>
<comment type="caution">
    <text evidence="4">The sequence shown here is derived from an EMBL/GenBank/DDBJ whole genome shotgun (WGS) entry which is preliminary data.</text>
</comment>
<dbReference type="PANTHER" id="PTHR12526:SF510">
    <property type="entry name" value="D-INOSITOL 3-PHOSPHATE GLYCOSYLTRANSFERASE"/>
    <property type="match status" value="1"/>
</dbReference>
<keyword evidence="1" id="KW-0328">Glycosyltransferase</keyword>
<accession>A0ABY1Q518</accession>
<evidence type="ECO:0000259" key="3">
    <source>
        <dbReference type="Pfam" id="PF00534"/>
    </source>
</evidence>
<dbReference type="EMBL" id="FXUG01000006">
    <property type="protein sequence ID" value="SMP59910.1"/>
    <property type="molecule type" value="Genomic_DNA"/>
</dbReference>
<keyword evidence="5" id="KW-1185">Reference proteome</keyword>
<keyword evidence="2" id="KW-0808">Transferase</keyword>
<dbReference type="InterPro" id="IPR001296">
    <property type="entry name" value="Glyco_trans_1"/>
</dbReference>
<gene>
    <name evidence="4" type="ORF">SAMN06265222_106289</name>
</gene>
<evidence type="ECO:0000256" key="2">
    <source>
        <dbReference type="ARBA" id="ARBA00022679"/>
    </source>
</evidence>
<evidence type="ECO:0000313" key="4">
    <source>
        <dbReference type="EMBL" id="SMP59910.1"/>
    </source>
</evidence>
<organism evidence="4 5">
    <name type="scientific">Neorhodopirellula lusitana</name>
    <dbReference type="NCBI Taxonomy" id="445327"/>
    <lineage>
        <taxon>Bacteria</taxon>
        <taxon>Pseudomonadati</taxon>
        <taxon>Planctomycetota</taxon>
        <taxon>Planctomycetia</taxon>
        <taxon>Pirellulales</taxon>
        <taxon>Pirellulaceae</taxon>
        <taxon>Neorhodopirellula</taxon>
    </lineage>
</organism>
<dbReference type="RefSeq" id="WP_283433030.1">
    <property type="nucleotide sequence ID" value="NZ_FXUG01000006.1"/>
</dbReference>
<evidence type="ECO:0000256" key="1">
    <source>
        <dbReference type="ARBA" id="ARBA00022676"/>
    </source>
</evidence>
<dbReference type="Pfam" id="PF00534">
    <property type="entry name" value="Glycos_transf_1"/>
    <property type="match status" value="1"/>
</dbReference>
<protein>
    <submittedName>
        <fullName evidence="4">Glycosyltransferase involved in cell wall bisynthesis</fullName>
    </submittedName>
</protein>
<dbReference type="Proteomes" id="UP001158067">
    <property type="component" value="Unassembled WGS sequence"/>
</dbReference>
<reference evidence="4 5" key="1">
    <citation type="submission" date="2017-05" db="EMBL/GenBank/DDBJ databases">
        <authorList>
            <person name="Varghese N."/>
            <person name="Submissions S."/>
        </authorList>
    </citation>
    <scope>NUCLEOTIDE SEQUENCE [LARGE SCALE GENOMIC DNA]</scope>
    <source>
        <strain evidence="4 5">DSM 25457</strain>
    </source>
</reference>
<evidence type="ECO:0000313" key="5">
    <source>
        <dbReference type="Proteomes" id="UP001158067"/>
    </source>
</evidence>